<dbReference type="Proteomes" id="UP001143981">
    <property type="component" value="Unassembled WGS sequence"/>
</dbReference>
<dbReference type="Pfam" id="PF12824">
    <property type="entry name" value="MRP-L20"/>
    <property type="match status" value="1"/>
</dbReference>
<evidence type="ECO:0000313" key="1">
    <source>
        <dbReference type="EMBL" id="KAJ1735117.1"/>
    </source>
</evidence>
<keyword evidence="2" id="KW-1185">Reference proteome</keyword>
<dbReference type="EMBL" id="JANBOI010000040">
    <property type="protein sequence ID" value="KAJ1735117.1"/>
    <property type="molecule type" value="Genomic_DNA"/>
</dbReference>
<protein>
    <recommendedName>
        <fullName evidence="3">Mitochondrial ribosomal protein subunit L20-domain-containing protein</fullName>
    </recommendedName>
</protein>
<dbReference type="OrthoDB" id="6021263at2759"/>
<name>A0A9W7YFQ2_9FUNG</name>
<comment type="caution">
    <text evidence="1">The sequence shown here is derived from an EMBL/GenBank/DDBJ whole genome shotgun (WGS) entry which is preliminary data.</text>
</comment>
<proteinExistence type="predicted"/>
<evidence type="ECO:0000313" key="2">
    <source>
        <dbReference type="Proteomes" id="UP001143981"/>
    </source>
</evidence>
<sequence>MFATGSALARLARAVGGRIQPAAHMSSAAARKSLGMNVHYTEALEDGSTFVSRVPRTLPALSEADLPPRVREPRAVAQTPLTDELKHAVAKLRMEDPTHWTVSRLARKFSLSPRAVLRTAQCPEWRRQEIQRAADKEWERLGYKKRLIRINRLRRRLLW</sequence>
<organism evidence="1 2">
    <name type="scientific">Coemansia biformis</name>
    <dbReference type="NCBI Taxonomy" id="1286918"/>
    <lineage>
        <taxon>Eukaryota</taxon>
        <taxon>Fungi</taxon>
        <taxon>Fungi incertae sedis</taxon>
        <taxon>Zoopagomycota</taxon>
        <taxon>Kickxellomycotina</taxon>
        <taxon>Kickxellomycetes</taxon>
        <taxon>Kickxellales</taxon>
        <taxon>Kickxellaceae</taxon>
        <taxon>Coemansia</taxon>
    </lineage>
</organism>
<evidence type="ECO:0008006" key="3">
    <source>
        <dbReference type="Google" id="ProtNLM"/>
    </source>
</evidence>
<dbReference type="AlphaFoldDB" id="A0A9W7YFQ2"/>
<reference evidence="1" key="1">
    <citation type="submission" date="2022-07" db="EMBL/GenBank/DDBJ databases">
        <title>Phylogenomic reconstructions and comparative analyses of Kickxellomycotina fungi.</title>
        <authorList>
            <person name="Reynolds N.K."/>
            <person name="Stajich J.E."/>
            <person name="Barry K."/>
            <person name="Grigoriev I.V."/>
            <person name="Crous P."/>
            <person name="Smith M.E."/>
        </authorList>
    </citation>
    <scope>NUCLEOTIDE SEQUENCE</scope>
    <source>
        <strain evidence="1">BCRC 34381</strain>
    </source>
</reference>
<gene>
    <name evidence="1" type="ORF">LPJ61_000711</name>
</gene>
<accession>A0A9W7YFQ2</accession>